<dbReference type="GO" id="GO:0051403">
    <property type="term" value="P:stress-activated MAPK cascade"/>
    <property type="evidence" value="ECO:0007669"/>
    <property type="project" value="TreeGrafter"/>
</dbReference>
<evidence type="ECO:0000256" key="3">
    <source>
        <dbReference type="ARBA" id="ARBA00022777"/>
    </source>
</evidence>
<evidence type="ECO:0000256" key="1">
    <source>
        <dbReference type="ARBA" id="ARBA00022679"/>
    </source>
</evidence>
<dbReference type="PANTHER" id="PTHR48013:SF28">
    <property type="entry name" value="DUAL SPECIFICITY MITOGEN-ACTIVATED PROTEIN KINASE KINASE SEK-1"/>
    <property type="match status" value="1"/>
</dbReference>
<dbReference type="InterPro" id="IPR000719">
    <property type="entry name" value="Prot_kinase_dom"/>
</dbReference>
<organism evidence="10 11">
    <name type="scientific">Acrobeloides nanus</name>
    <dbReference type="NCBI Taxonomy" id="290746"/>
    <lineage>
        <taxon>Eukaryota</taxon>
        <taxon>Metazoa</taxon>
        <taxon>Ecdysozoa</taxon>
        <taxon>Nematoda</taxon>
        <taxon>Chromadorea</taxon>
        <taxon>Rhabditida</taxon>
        <taxon>Tylenchina</taxon>
        <taxon>Cephalobomorpha</taxon>
        <taxon>Cephaloboidea</taxon>
        <taxon>Cephalobidae</taxon>
        <taxon>Acrobeloides</taxon>
    </lineage>
</organism>
<dbReference type="Pfam" id="PF00069">
    <property type="entry name" value="Pkinase"/>
    <property type="match status" value="1"/>
</dbReference>
<evidence type="ECO:0000256" key="8">
    <source>
        <dbReference type="RuleBase" id="RU000304"/>
    </source>
</evidence>
<dbReference type="PROSITE" id="PS00108">
    <property type="entry name" value="PROTEIN_KINASE_ST"/>
    <property type="match status" value="1"/>
</dbReference>
<evidence type="ECO:0000256" key="7">
    <source>
        <dbReference type="PROSITE-ProRule" id="PRU10141"/>
    </source>
</evidence>
<dbReference type="GO" id="GO:0005524">
    <property type="term" value="F:ATP binding"/>
    <property type="evidence" value="ECO:0007669"/>
    <property type="project" value="UniProtKB-UniRule"/>
</dbReference>
<dbReference type="AlphaFoldDB" id="A0A914DE38"/>
<dbReference type="PANTHER" id="PTHR48013">
    <property type="entry name" value="DUAL SPECIFICITY MITOGEN-ACTIVATED PROTEIN KINASE KINASE 5-RELATED"/>
    <property type="match status" value="1"/>
</dbReference>
<evidence type="ECO:0000259" key="9">
    <source>
        <dbReference type="PROSITE" id="PS50011"/>
    </source>
</evidence>
<dbReference type="WBParaSite" id="ACRNAN_scaffold2467.g31157.t1">
    <property type="protein sequence ID" value="ACRNAN_scaffold2467.g31157.t1"/>
    <property type="gene ID" value="ACRNAN_scaffold2467.g31157"/>
</dbReference>
<dbReference type="InterPro" id="IPR017441">
    <property type="entry name" value="Protein_kinase_ATP_BS"/>
</dbReference>
<keyword evidence="1" id="KW-0808">Transferase</keyword>
<evidence type="ECO:0000256" key="2">
    <source>
        <dbReference type="ARBA" id="ARBA00022741"/>
    </source>
</evidence>
<keyword evidence="4 7" id="KW-0067">ATP-binding</keyword>
<feature type="binding site" evidence="7">
    <location>
        <position position="47"/>
    </location>
    <ligand>
        <name>ATP</name>
        <dbReference type="ChEBI" id="CHEBI:30616"/>
    </ligand>
</feature>
<dbReference type="SMART" id="SM00220">
    <property type="entry name" value="S_TKc"/>
    <property type="match status" value="1"/>
</dbReference>
<dbReference type="InterPro" id="IPR008271">
    <property type="entry name" value="Ser/Thr_kinase_AS"/>
</dbReference>
<evidence type="ECO:0000256" key="5">
    <source>
        <dbReference type="ARBA" id="ARBA00038035"/>
    </source>
</evidence>
<dbReference type="SUPFAM" id="SSF56112">
    <property type="entry name" value="Protein kinase-like (PK-like)"/>
    <property type="match status" value="1"/>
</dbReference>
<dbReference type="GO" id="GO:0004674">
    <property type="term" value="F:protein serine/threonine kinase activity"/>
    <property type="evidence" value="ECO:0007669"/>
    <property type="project" value="UniProtKB-KW"/>
</dbReference>
<keyword evidence="3" id="KW-0418">Kinase</keyword>
<dbReference type="PROSITE" id="PS50011">
    <property type="entry name" value="PROTEIN_KINASE_DOM"/>
    <property type="match status" value="1"/>
</dbReference>
<dbReference type="GO" id="GO:0004708">
    <property type="term" value="F:MAP kinase kinase activity"/>
    <property type="evidence" value="ECO:0007669"/>
    <property type="project" value="UniProtKB-EC"/>
</dbReference>
<feature type="domain" description="Protein kinase" evidence="9">
    <location>
        <begin position="18"/>
        <end position="301"/>
    </location>
</feature>
<keyword evidence="10" id="KW-1185">Reference proteome</keyword>
<evidence type="ECO:0000256" key="4">
    <source>
        <dbReference type="ARBA" id="ARBA00022840"/>
    </source>
</evidence>
<evidence type="ECO:0000313" key="10">
    <source>
        <dbReference type="Proteomes" id="UP000887540"/>
    </source>
</evidence>
<dbReference type="InterPro" id="IPR011009">
    <property type="entry name" value="Kinase-like_dom_sf"/>
</dbReference>
<dbReference type="Proteomes" id="UP000887540">
    <property type="component" value="Unplaced"/>
</dbReference>
<protein>
    <recommendedName>
        <fullName evidence="6">mitogen-activated protein kinase kinase</fullName>
        <ecNumber evidence="6">2.7.12.2</ecNumber>
    </recommendedName>
</protein>
<proteinExistence type="inferred from homology"/>
<sequence>MLKFSKTSLATKCSPNDFTFQQILGHGAFGFVLKAQHKPTGTVLAAKFQQIIFDPKSDEAKIFSSKASKFRNLKREINGLRRADSPYVTGYYGLMIMEKYVLLCMELMDFTADYLYNEVRKTVDSKTGRFDEKALGIIATSIIKALLYLKFNLELMHRDVKPSNILLNLNGDVKLGDLGLACHIDVSAAKSVAAGSTIYISPEILDGRQQLLPGENKIEFSARSDLWSLGVTLVEIARLKHPYSYCNTETETIIAISMEDPPILTELDGYSVELVKLINSCLTQDPKLRSRVEELVKMKAVEQYENLEQNKTYMESFVKQYMENRERNESSESELLETIRNLKLN</sequence>
<comment type="similarity">
    <text evidence="5">Belongs to the protein kinase superfamily. STE Ser/Thr protein kinase family. MAP kinase kinase subfamily.</text>
</comment>
<keyword evidence="8" id="KW-0723">Serine/threonine-protein kinase</keyword>
<evidence type="ECO:0000256" key="6">
    <source>
        <dbReference type="ARBA" id="ARBA00038999"/>
    </source>
</evidence>
<keyword evidence="2 7" id="KW-0547">Nucleotide-binding</keyword>
<dbReference type="Gene3D" id="1.10.510.10">
    <property type="entry name" value="Transferase(Phosphotransferase) domain 1"/>
    <property type="match status" value="1"/>
</dbReference>
<dbReference type="EC" id="2.7.12.2" evidence="6"/>
<evidence type="ECO:0000313" key="11">
    <source>
        <dbReference type="WBParaSite" id="ACRNAN_scaffold2467.g31157.t1"/>
    </source>
</evidence>
<reference evidence="11" key="1">
    <citation type="submission" date="2022-11" db="UniProtKB">
        <authorList>
            <consortium name="WormBaseParasite"/>
        </authorList>
    </citation>
    <scope>IDENTIFICATION</scope>
</reference>
<dbReference type="Gene3D" id="3.30.200.20">
    <property type="entry name" value="Phosphorylase Kinase, domain 1"/>
    <property type="match status" value="1"/>
</dbReference>
<accession>A0A914DE38</accession>
<dbReference type="PROSITE" id="PS00107">
    <property type="entry name" value="PROTEIN_KINASE_ATP"/>
    <property type="match status" value="1"/>
</dbReference>
<name>A0A914DE38_9BILA</name>